<evidence type="ECO:0000313" key="5">
    <source>
        <dbReference type="EMBL" id="CTQ45157.1"/>
    </source>
</evidence>
<dbReference type="EMBL" id="CXST01000002">
    <property type="protein sequence ID" value="CTQ45157.1"/>
    <property type="molecule type" value="Genomic_DNA"/>
</dbReference>
<keyword evidence="2" id="KW-0238">DNA-binding</keyword>
<dbReference type="RefSeq" id="WP_055658101.1">
    <property type="nucleotide sequence ID" value="NZ_CXST01000002.1"/>
</dbReference>
<dbReference type="Pfam" id="PF13404">
    <property type="entry name" value="HTH_AsnC-type"/>
    <property type="match status" value="1"/>
</dbReference>
<dbReference type="AlphaFoldDB" id="A0A0M6Y7B2"/>
<gene>
    <name evidence="5" type="primary">lrp_9</name>
    <name evidence="5" type="ORF">LAL4801_03604</name>
</gene>
<protein>
    <submittedName>
        <fullName evidence="5">Leucine-responsive regulatory protein</fullName>
    </submittedName>
</protein>
<dbReference type="PROSITE" id="PS50956">
    <property type="entry name" value="HTH_ASNC_2"/>
    <property type="match status" value="1"/>
</dbReference>
<reference evidence="6" key="1">
    <citation type="submission" date="2015-07" db="EMBL/GenBank/DDBJ databases">
        <authorList>
            <person name="Rodrigo-Torres Lidia"/>
            <person name="Arahal R.David."/>
        </authorList>
    </citation>
    <scope>NUCLEOTIDE SEQUENCE [LARGE SCALE GENOMIC DNA]</scope>
    <source>
        <strain evidence="6">CECT 4801</strain>
    </source>
</reference>
<accession>A0A0M6Y7B2</accession>
<dbReference type="GO" id="GO:0005829">
    <property type="term" value="C:cytosol"/>
    <property type="evidence" value="ECO:0007669"/>
    <property type="project" value="TreeGrafter"/>
</dbReference>
<keyword evidence="1" id="KW-0805">Transcription regulation</keyword>
<dbReference type="Gene3D" id="3.30.70.920">
    <property type="match status" value="1"/>
</dbReference>
<dbReference type="PANTHER" id="PTHR30154">
    <property type="entry name" value="LEUCINE-RESPONSIVE REGULATORY PROTEIN"/>
    <property type="match status" value="1"/>
</dbReference>
<dbReference type="OrthoDB" id="9802341at2"/>
<dbReference type="GO" id="GO:0043565">
    <property type="term" value="F:sequence-specific DNA binding"/>
    <property type="evidence" value="ECO:0007669"/>
    <property type="project" value="InterPro"/>
</dbReference>
<dbReference type="InterPro" id="IPR000485">
    <property type="entry name" value="AsnC-type_HTH_dom"/>
</dbReference>
<feature type="domain" description="HTH asnC-type" evidence="4">
    <location>
        <begin position="3"/>
        <end position="64"/>
    </location>
</feature>
<dbReference type="SUPFAM" id="SSF46785">
    <property type="entry name" value="Winged helix' DNA-binding domain"/>
    <property type="match status" value="1"/>
</dbReference>
<dbReference type="InterPro" id="IPR036388">
    <property type="entry name" value="WH-like_DNA-bd_sf"/>
</dbReference>
<dbReference type="STRING" id="187304.B0E33_05325"/>
<dbReference type="PRINTS" id="PR00033">
    <property type="entry name" value="HTHASNC"/>
</dbReference>
<keyword evidence="3" id="KW-0804">Transcription</keyword>
<dbReference type="InterPro" id="IPR019887">
    <property type="entry name" value="Tscrpt_reg_AsnC/Lrp_C"/>
</dbReference>
<dbReference type="SUPFAM" id="SSF54909">
    <property type="entry name" value="Dimeric alpha+beta barrel"/>
    <property type="match status" value="1"/>
</dbReference>
<evidence type="ECO:0000259" key="4">
    <source>
        <dbReference type="PROSITE" id="PS50956"/>
    </source>
</evidence>
<evidence type="ECO:0000313" key="6">
    <source>
        <dbReference type="Proteomes" id="UP000048926"/>
    </source>
</evidence>
<dbReference type="PANTHER" id="PTHR30154:SF34">
    <property type="entry name" value="TRANSCRIPTIONAL REGULATOR AZLB"/>
    <property type="match status" value="1"/>
</dbReference>
<dbReference type="SMART" id="SM00344">
    <property type="entry name" value="HTH_ASNC"/>
    <property type="match status" value="1"/>
</dbReference>
<sequence>MDLDDFDHQLLRLLSLDARQTGKELSEKVSLSSAACLRRVQRLREVGAIEREVAIVSPEATGASVTLLVMLMLSRGQPERMAKLRQKLLTLREVKKIYHVTGPADLVLTVQCSSMEAYATFTEAHFYEDDIKGFDTIVVLRSYDPEPET</sequence>
<dbReference type="InterPro" id="IPR036390">
    <property type="entry name" value="WH_DNA-bd_sf"/>
</dbReference>
<evidence type="ECO:0000256" key="2">
    <source>
        <dbReference type="ARBA" id="ARBA00023125"/>
    </source>
</evidence>
<keyword evidence="6" id="KW-1185">Reference proteome</keyword>
<dbReference type="InterPro" id="IPR011008">
    <property type="entry name" value="Dimeric_a/b-barrel"/>
</dbReference>
<name>A0A0M6Y7B2_9HYPH</name>
<evidence type="ECO:0000256" key="3">
    <source>
        <dbReference type="ARBA" id="ARBA00023163"/>
    </source>
</evidence>
<dbReference type="Proteomes" id="UP000048926">
    <property type="component" value="Unassembled WGS sequence"/>
</dbReference>
<proteinExistence type="predicted"/>
<evidence type="ECO:0000256" key="1">
    <source>
        <dbReference type="ARBA" id="ARBA00023015"/>
    </source>
</evidence>
<dbReference type="Pfam" id="PF01037">
    <property type="entry name" value="AsnC_trans_reg"/>
    <property type="match status" value="1"/>
</dbReference>
<organism evidence="5 6">
    <name type="scientific">Roseibium aggregatum</name>
    <dbReference type="NCBI Taxonomy" id="187304"/>
    <lineage>
        <taxon>Bacteria</taxon>
        <taxon>Pseudomonadati</taxon>
        <taxon>Pseudomonadota</taxon>
        <taxon>Alphaproteobacteria</taxon>
        <taxon>Hyphomicrobiales</taxon>
        <taxon>Stappiaceae</taxon>
        <taxon>Roseibium</taxon>
    </lineage>
</organism>
<dbReference type="InterPro" id="IPR019888">
    <property type="entry name" value="Tscrpt_reg_AsnC-like"/>
</dbReference>
<dbReference type="GO" id="GO:0043200">
    <property type="term" value="P:response to amino acid"/>
    <property type="evidence" value="ECO:0007669"/>
    <property type="project" value="TreeGrafter"/>
</dbReference>
<dbReference type="Gene3D" id="1.10.10.10">
    <property type="entry name" value="Winged helix-like DNA-binding domain superfamily/Winged helix DNA-binding domain"/>
    <property type="match status" value="1"/>
</dbReference>